<evidence type="ECO:0000256" key="3">
    <source>
        <dbReference type="ARBA" id="ARBA00022966"/>
    </source>
</evidence>
<reference evidence="9" key="1">
    <citation type="submission" date="2022-08" db="UniProtKB">
        <authorList>
            <consortium name="EnsemblMetazoa"/>
        </authorList>
    </citation>
    <scope>IDENTIFICATION</scope>
    <source>
        <strain evidence="9">Israel</strain>
    </source>
</reference>
<dbReference type="SMART" id="SM01359">
    <property type="entry name" value="A2M_N_2"/>
    <property type="match status" value="1"/>
</dbReference>
<proteinExistence type="predicted"/>
<name>A0A1B0D7P4_PHLPP</name>
<evidence type="ECO:0000313" key="9">
    <source>
        <dbReference type="EnsemblMetazoa" id="PPAI003567-PA"/>
    </source>
</evidence>
<dbReference type="EMBL" id="AJVK01027072">
    <property type="status" value="NOT_ANNOTATED_CDS"/>
    <property type="molecule type" value="Genomic_DNA"/>
</dbReference>
<feature type="domain" description="Alpha-2-macroglobulin bait region" evidence="8">
    <location>
        <begin position="183"/>
        <end position="318"/>
    </location>
</feature>
<dbReference type="InterPro" id="IPR050473">
    <property type="entry name" value="A2M/Complement_sys"/>
</dbReference>
<evidence type="ECO:0000256" key="4">
    <source>
        <dbReference type="ARBA" id="ARBA00023180"/>
    </source>
</evidence>
<dbReference type="InterPro" id="IPR002890">
    <property type="entry name" value="MG2"/>
</dbReference>
<dbReference type="PANTHER" id="PTHR11412">
    <property type="entry name" value="MACROGLOBULIN / COMPLEMENT"/>
    <property type="match status" value="1"/>
</dbReference>
<dbReference type="VEuPathDB" id="VectorBase:PPAI003567"/>
<organism evidence="9 10">
    <name type="scientific">Phlebotomus papatasi</name>
    <name type="common">Sandfly</name>
    <dbReference type="NCBI Taxonomy" id="29031"/>
    <lineage>
        <taxon>Eukaryota</taxon>
        <taxon>Metazoa</taxon>
        <taxon>Ecdysozoa</taxon>
        <taxon>Arthropoda</taxon>
        <taxon>Hexapoda</taxon>
        <taxon>Insecta</taxon>
        <taxon>Pterygota</taxon>
        <taxon>Neoptera</taxon>
        <taxon>Endopterygota</taxon>
        <taxon>Diptera</taxon>
        <taxon>Nematocera</taxon>
        <taxon>Psychodoidea</taxon>
        <taxon>Psychodidae</taxon>
        <taxon>Phlebotomus</taxon>
        <taxon>Phlebotomus</taxon>
    </lineage>
</organism>
<dbReference type="Gene3D" id="6.20.50.160">
    <property type="match status" value="1"/>
</dbReference>
<dbReference type="InterPro" id="IPR040839">
    <property type="entry name" value="MG4"/>
</dbReference>
<keyword evidence="4" id="KW-0325">Glycoprotein</keyword>
<sequence length="599" mass="67492">MGFFGSYQPFVSDLISRKVAKLDGKASVEFDIQEELKFKEDWQRDITVEAVVEEELTNRKQNTSKTVTLYRTRYEVELIKSSDRFKAGLPFTVRVKVAHRDGTPVTDKNNPVYIRQTNNFNDPSGFRSDTVNSTVYLDENGMAKINVAIPTNVSNIDMVATYLDTDGYLGYTPSVSSDSNTFLKTTINTPEPEVNREISVQVDSTEPMTHFTYQIIGRGDIIVSKTVEVPSRTSHTFKFLASFAMVPEAALVVYFVRPDGEIVSDRQPIKFRSSFQNFVKLELDKLQAGPGDDISLTVNTKPNSFVGLLGVDQSVLLLKSGNDLSKDEIFNDLRNYQQETWYPRNYPVFRRKRSFYPWSFASWRDFSIGNIEPGQYNLTAEGLSGIIFKNFTSIAANTKSFSGYIQTDKAVYKPGDKVRFRVVLLDANLKPVQVKNKMQIYIMDAKQNRIKQWLDAEPVKGVYSNELQLSDLPVLGDWTIQVNVMGQKFTKTVEVAEYVLPKFEVTIDTPKFATFKDGKLRFTVGTLGVHFVTSICITFVNLLALPKLHSGLQVYISLAPQQNTTEWRRMLTLCGKVTGNCDVIVVIAAVIIVGNSTGT</sequence>
<dbReference type="Pfam" id="PF17789">
    <property type="entry name" value="MG4"/>
    <property type="match status" value="1"/>
</dbReference>
<comment type="function">
    <text evidence="5">Binds covalently through a thioester bond to the pathogen surface resulting in pathogen clearance.</text>
</comment>
<dbReference type="Gene3D" id="2.60.40.10">
    <property type="entry name" value="Immunoglobulins"/>
    <property type="match status" value="1"/>
</dbReference>
<evidence type="ECO:0000259" key="8">
    <source>
        <dbReference type="SMART" id="SM01359"/>
    </source>
</evidence>
<dbReference type="InterPro" id="IPR041555">
    <property type="entry name" value="MG3"/>
</dbReference>
<protein>
    <recommendedName>
        <fullName evidence="7">TEP1-F</fullName>
    </recommendedName>
</protein>
<dbReference type="EnsemblMetazoa" id="PPAI003567-RA">
    <property type="protein sequence ID" value="PPAI003567-PA"/>
    <property type="gene ID" value="PPAI003567"/>
</dbReference>
<dbReference type="GO" id="GO:0005615">
    <property type="term" value="C:extracellular space"/>
    <property type="evidence" value="ECO:0007669"/>
    <property type="project" value="UniProtKB-ARBA"/>
</dbReference>
<accession>A0A1B0D7P4</accession>
<evidence type="ECO:0000256" key="2">
    <source>
        <dbReference type="ARBA" id="ARBA00022859"/>
    </source>
</evidence>
<dbReference type="GO" id="GO:0004866">
    <property type="term" value="F:endopeptidase inhibitor activity"/>
    <property type="evidence" value="ECO:0007669"/>
    <property type="project" value="InterPro"/>
</dbReference>
<keyword evidence="2" id="KW-0391">Immunity</keyword>
<dbReference type="GO" id="GO:0002376">
    <property type="term" value="P:immune system process"/>
    <property type="evidence" value="ECO:0007669"/>
    <property type="project" value="UniProtKB-KW"/>
</dbReference>
<dbReference type="Pfam" id="PF01835">
    <property type="entry name" value="MG2"/>
    <property type="match status" value="1"/>
</dbReference>
<dbReference type="InterPro" id="IPR011625">
    <property type="entry name" value="A2M_N_BRD"/>
</dbReference>
<dbReference type="Gene3D" id="2.60.40.1940">
    <property type="match status" value="1"/>
</dbReference>
<dbReference type="Pfam" id="PF07703">
    <property type="entry name" value="A2M_BRD"/>
    <property type="match status" value="1"/>
</dbReference>
<dbReference type="VEuPathDB" id="VectorBase:PPAPM1_001158"/>
<dbReference type="Pfam" id="PF17791">
    <property type="entry name" value="MG3"/>
    <property type="match status" value="1"/>
</dbReference>
<dbReference type="EMBL" id="AJVK01027073">
    <property type="status" value="NOT_ANNOTATED_CDS"/>
    <property type="molecule type" value="Genomic_DNA"/>
</dbReference>
<dbReference type="AlphaFoldDB" id="A0A1B0D7P4"/>
<comment type="subunit">
    <text evidence="6">Heterodimer of a TEP1-N chain and an TEP1-C chain non-covalently linked. Forms a complex composed of TEP1-N and TEP1-C heterodimer, LRIM1 and APL1C; the interaction stabilizes TEP1-N and TEP1-C heterodimer, prevents its binding to tissues while circulating in the hemolymph and protects the thioester bond from hydrolysis. Mature TEP1 and to a lesser extent full-length TEP1 interact with SPCLIP1; the interaction is induced by microbial infection.</text>
</comment>
<evidence type="ECO:0000256" key="7">
    <source>
        <dbReference type="ARBA" id="ARBA00078071"/>
    </source>
</evidence>
<dbReference type="FunFam" id="2.60.40.1930:FF:000001">
    <property type="entry name" value="CD109 isoform 3"/>
    <property type="match status" value="1"/>
</dbReference>
<dbReference type="VEuPathDB" id="VectorBase:PPAPM1_007715"/>
<evidence type="ECO:0000313" key="10">
    <source>
        <dbReference type="Proteomes" id="UP000092462"/>
    </source>
</evidence>
<keyword evidence="10" id="KW-1185">Reference proteome</keyword>
<dbReference type="InterPro" id="IPR013783">
    <property type="entry name" value="Ig-like_fold"/>
</dbReference>
<dbReference type="Gene3D" id="2.60.40.1930">
    <property type="match status" value="2"/>
</dbReference>
<evidence type="ECO:0000256" key="6">
    <source>
        <dbReference type="ARBA" id="ARBA00063781"/>
    </source>
</evidence>
<evidence type="ECO:0000256" key="1">
    <source>
        <dbReference type="ARBA" id="ARBA00022729"/>
    </source>
</evidence>
<keyword evidence="1" id="KW-0732">Signal</keyword>
<dbReference type="Proteomes" id="UP000092462">
    <property type="component" value="Unassembled WGS sequence"/>
</dbReference>
<keyword evidence="3" id="KW-0882">Thioester bond</keyword>
<evidence type="ECO:0000256" key="5">
    <source>
        <dbReference type="ARBA" id="ARBA00057615"/>
    </source>
</evidence>
<dbReference type="PANTHER" id="PTHR11412:SF136">
    <property type="entry name" value="CD109 ANTIGEN"/>
    <property type="match status" value="1"/>
</dbReference>